<organism evidence="5 6">
    <name type="scientific">Stentor coeruleus</name>
    <dbReference type="NCBI Taxonomy" id="5963"/>
    <lineage>
        <taxon>Eukaryota</taxon>
        <taxon>Sar</taxon>
        <taxon>Alveolata</taxon>
        <taxon>Ciliophora</taxon>
        <taxon>Postciliodesmatophora</taxon>
        <taxon>Heterotrichea</taxon>
        <taxon>Heterotrichida</taxon>
        <taxon>Stentoridae</taxon>
        <taxon>Stentor</taxon>
    </lineage>
</organism>
<dbReference type="Proteomes" id="UP000187209">
    <property type="component" value="Unassembled WGS sequence"/>
</dbReference>
<comment type="subcellular location">
    <subcellularLocation>
        <location evidence="1">Endomembrane system</location>
    </subcellularLocation>
</comment>
<dbReference type="PANTHER" id="PTHR47977">
    <property type="entry name" value="RAS-RELATED PROTEIN RAB"/>
    <property type="match status" value="1"/>
</dbReference>
<protein>
    <submittedName>
        <fullName evidence="5">Uncharacterized protein</fullName>
    </submittedName>
</protein>
<dbReference type="EMBL" id="MPUH01000320">
    <property type="protein sequence ID" value="OMJ82977.1"/>
    <property type="molecule type" value="Genomic_DNA"/>
</dbReference>
<keyword evidence="6" id="KW-1185">Reference proteome</keyword>
<dbReference type="OrthoDB" id="9989112at2759"/>
<dbReference type="Gene3D" id="3.40.50.300">
    <property type="entry name" value="P-loop containing nucleotide triphosphate hydrolases"/>
    <property type="match status" value="1"/>
</dbReference>
<dbReference type="GO" id="GO:0003924">
    <property type="term" value="F:GTPase activity"/>
    <property type="evidence" value="ECO:0007669"/>
    <property type="project" value="InterPro"/>
</dbReference>
<dbReference type="SMART" id="SM00177">
    <property type="entry name" value="ARF"/>
    <property type="match status" value="1"/>
</dbReference>
<comment type="caution">
    <text evidence="5">The sequence shown here is derived from an EMBL/GenBank/DDBJ whole genome shotgun (WGS) entry which is preliminary data.</text>
</comment>
<evidence type="ECO:0000313" key="5">
    <source>
        <dbReference type="EMBL" id="OMJ82977.1"/>
    </source>
</evidence>
<evidence type="ECO:0000256" key="4">
    <source>
        <dbReference type="ARBA" id="ARBA00023136"/>
    </source>
</evidence>
<dbReference type="FunFam" id="3.40.50.300:FF:000586">
    <property type="entry name" value="Rab family GTPase"/>
    <property type="match status" value="1"/>
</dbReference>
<evidence type="ECO:0000256" key="2">
    <source>
        <dbReference type="ARBA" id="ARBA00022741"/>
    </source>
</evidence>
<dbReference type="GO" id="GO:0005525">
    <property type="term" value="F:GTP binding"/>
    <property type="evidence" value="ECO:0007669"/>
    <property type="project" value="UniProtKB-KW"/>
</dbReference>
<dbReference type="SMART" id="SM00173">
    <property type="entry name" value="RAS"/>
    <property type="match status" value="1"/>
</dbReference>
<dbReference type="PRINTS" id="PR00449">
    <property type="entry name" value="RASTRNSFRMNG"/>
</dbReference>
<dbReference type="Pfam" id="PF00071">
    <property type="entry name" value="Ras"/>
    <property type="match status" value="1"/>
</dbReference>
<name>A0A1R2C1W7_9CILI</name>
<evidence type="ECO:0000313" key="6">
    <source>
        <dbReference type="Proteomes" id="UP000187209"/>
    </source>
</evidence>
<dbReference type="PROSITE" id="PS51421">
    <property type="entry name" value="RAS"/>
    <property type="match status" value="1"/>
</dbReference>
<evidence type="ECO:0000256" key="1">
    <source>
        <dbReference type="ARBA" id="ARBA00004308"/>
    </source>
</evidence>
<dbReference type="InterPro" id="IPR050227">
    <property type="entry name" value="Rab"/>
</dbReference>
<sequence length="200" mass="22915">MIGRMENEYFFKIVMIGDSGVGKSCLLTRYAEDEFNESYTATIGVDFRSKILTVDNNFVKLQIWDTAGQERFKAITTTYYRNSDAIILVFDKNSHDSFRHINDWMKEINDHGFENVVKMMIGNKVDLGNDVSKEEAEDKARSFGIEYVETSAKNSYQVDLAFINIARQLIKESKEFGSSPKMPKLVLASEETKDSYDNCC</sequence>
<gene>
    <name evidence="5" type="ORF">SteCoe_16188</name>
</gene>
<dbReference type="CDD" id="cd00154">
    <property type="entry name" value="Rab"/>
    <property type="match status" value="1"/>
</dbReference>
<dbReference type="InterPro" id="IPR027417">
    <property type="entry name" value="P-loop_NTPase"/>
</dbReference>
<proteinExistence type="predicted"/>
<keyword evidence="2" id="KW-0547">Nucleotide-binding</keyword>
<dbReference type="AlphaFoldDB" id="A0A1R2C1W7"/>
<keyword evidence="3" id="KW-0342">GTP-binding</keyword>
<evidence type="ECO:0000256" key="3">
    <source>
        <dbReference type="ARBA" id="ARBA00023134"/>
    </source>
</evidence>
<reference evidence="5 6" key="1">
    <citation type="submission" date="2016-11" db="EMBL/GenBank/DDBJ databases">
        <title>The macronuclear genome of Stentor coeruleus: a giant cell with tiny introns.</title>
        <authorList>
            <person name="Slabodnick M."/>
            <person name="Ruby J.G."/>
            <person name="Reiff S.B."/>
            <person name="Swart E.C."/>
            <person name="Gosai S."/>
            <person name="Prabakaran S."/>
            <person name="Witkowska E."/>
            <person name="Larue G.E."/>
            <person name="Fisher S."/>
            <person name="Freeman R.M."/>
            <person name="Gunawardena J."/>
            <person name="Chu W."/>
            <person name="Stover N.A."/>
            <person name="Gregory B.D."/>
            <person name="Nowacki M."/>
            <person name="Derisi J."/>
            <person name="Roy S.W."/>
            <person name="Marshall W.F."/>
            <person name="Sood P."/>
        </authorList>
    </citation>
    <scope>NUCLEOTIDE SEQUENCE [LARGE SCALE GENOMIC DNA]</scope>
    <source>
        <strain evidence="5">WM001</strain>
    </source>
</reference>
<dbReference type="SMART" id="SM00176">
    <property type="entry name" value="RAN"/>
    <property type="match status" value="1"/>
</dbReference>
<keyword evidence="4" id="KW-0472">Membrane</keyword>
<dbReference type="SUPFAM" id="SSF52540">
    <property type="entry name" value="P-loop containing nucleoside triphosphate hydrolases"/>
    <property type="match status" value="1"/>
</dbReference>
<dbReference type="NCBIfam" id="TIGR00231">
    <property type="entry name" value="small_GTP"/>
    <property type="match status" value="1"/>
</dbReference>
<dbReference type="InterPro" id="IPR005225">
    <property type="entry name" value="Small_GTP-bd"/>
</dbReference>
<accession>A0A1R2C1W7</accession>
<dbReference type="PROSITE" id="PS51420">
    <property type="entry name" value="RHO"/>
    <property type="match status" value="1"/>
</dbReference>
<dbReference type="PROSITE" id="PS51419">
    <property type="entry name" value="RAB"/>
    <property type="match status" value="1"/>
</dbReference>
<dbReference type="InterPro" id="IPR001806">
    <property type="entry name" value="Small_GTPase"/>
</dbReference>
<dbReference type="SMART" id="SM00175">
    <property type="entry name" value="RAB"/>
    <property type="match status" value="1"/>
</dbReference>
<dbReference type="SMART" id="SM00174">
    <property type="entry name" value="RHO"/>
    <property type="match status" value="1"/>
</dbReference>
<dbReference type="GO" id="GO:0012505">
    <property type="term" value="C:endomembrane system"/>
    <property type="evidence" value="ECO:0007669"/>
    <property type="project" value="UniProtKB-SubCell"/>
</dbReference>